<sequence length="145" mass="15548">MPCLPMQLCAEPARLGSARRASVTSDAFGVRRLEGWTKRVVGPLGAEAVPSKVPFSEDRVSCIQVGSGWLPPDPSEGQVSICRGKLVVALERKKSLLLFSDVAYGFGDDCLGSTIMTYTQIATEFLINNQAIQPAGRMLLLVPPA</sequence>
<dbReference type="Proteomes" id="UP001055439">
    <property type="component" value="Chromosome 7"/>
</dbReference>
<evidence type="ECO:0000313" key="1">
    <source>
        <dbReference type="EMBL" id="URE14693.1"/>
    </source>
</evidence>
<proteinExistence type="predicted"/>
<keyword evidence="2" id="KW-1185">Reference proteome</keyword>
<protein>
    <submittedName>
        <fullName evidence="1">Acetyltransferase (GNAT) family</fullName>
    </submittedName>
</protein>
<accession>A0A9E7KC03</accession>
<evidence type="ECO:0000313" key="2">
    <source>
        <dbReference type="Proteomes" id="UP001055439"/>
    </source>
</evidence>
<organism evidence="1 2">
    <name type="scientific">Musa troglodytarum</name>
    <name type="common">fe'i banana</name>
    <dbReference type="NCBI Taxonomy" id="320322"/>
    <lineage>
        <taxon>Eukaryota</taxon>
        <taxon>Viridiplantae</taxon>
        <taxon>Streptophyta</taxon>
        <taxon>Embryophyta</taxon>
        <taxon>Tracheophyta</taxon>
        <taxon>Spermatophyta</taxon>
        <taxon>Magnoliopsida</taxon>
        <taxon>Liliopsida</taxon>
        <taxon>Zingiberales</taxon>
        <taxon>Musaceae</taxon>
        <taxon>Musa</taxon>
    </lineage>
</organism>
<gene>
    <name evidence="1" type="ORF">MUK42_11852</name>
</gene>
<dbReference type="EMBL" id="CP097509">
    <property type="protein sequence ID" value="URE14693.1"/>
    <property type="molecule type" value="Genomic_DNA"/>
</dbReference>
<name>A0A9E7KC03_9LILI</name>
<dbReference type="AlphaFoldDB" id="A0A9E7KC03"/>
<reference evidence="1" key="1">
    <citation type="submission" date="2022-05" db="EMBL/GenBank/DDBJ databases">
        <title>The Musa troglodytarum L. genome provides insights into the mechanism of non-climacteric behaviour and enrichment of carotenoids.</title>
        <authorList>
            <person name="Wang J."/>
        </authorList>
    </citation>
    <scope>NUCLEOTIDE SEQUENCE</scope>
    <source>
        <tissue evidence="1">Leaf</tissue>
    </source>
</reference>